<dbReference type="EMBL" id="BAAAWD010000015">
    <property type="protein sequence ID" value="GAA3026934.1"/>
    <property type="molecule type" value="Genomic_DNA"/>
</dbReference>
<keyword evidence="3" id="KW-1185">Reference proteome</keyword>
<comment type="caution">
    <text evidence="2">The sequence shown here is derived from an EMBL/GenBank/DDBJ whole genome shotgun (WGS) entry which is preliminary data.</text>
</comment>
<evidence type="ECO:0000256" key="1">
    <source>
        <dbReference type="SAM" id="MobiDB-lite"/>
    </source>
</evidence>
<sequence>MVIDHLYGVEVFWFDRVVVGGRGGPDLVSTPRARDPNRDLGWWKSANSGGGGGELRGSSPAT</sequence>
<protein>
    <submittedName>
        <fullName evidence="2">Uncharacterized protein</fullName>
    </submittedName>
</protein>
<evidence type="ECO:0000313" key="3">
    <source>
        <dbReference type="Proteomes" id="UP001499930"/>
    </source>
</evidence>
<feature type="region of interest" description="Disordered" evidence="1">
    <location>
        <begin position="22"/>
        <end position="62"/>
    </location>
</feature>
<dbReference type="Proteomes" id="UP001499930">
    <property type="component" value="Unassembled WGS sequence"/>
</dbReference>
<gene>
    <name evidence="2" type="ORF">GCM10017559_61240</name>
</gene>
<reference evidence="3" key="1">
    <citation type="journal article" date="2019" name="Int. J. Syst. Evol. Microbiol.">
        <title>The Global Catalogue of Microorganisms (GCM) 10K type strain sequencing project: providing services to taxonomists for standard genome sequencing and annotation.</title>
        <authorList>
            <consortium name="The Broad Institute Genomics Platform"/>
            <consortium name="The Broad Institute Genome Sequencing Center for Infectious Disease"/>
            <person name="Wu L."/>
            <person name="Ma J."/>
        </authorList>
    </citation>
    <scope>NUCLEOTIDE SEQUENCE [LARGE SCALE GENOMIC DNA]</scope>
    <source>
        <strain evidence="3">JCM 3106</strain>
    </source>
</reference>
<accession>A0ABP6L1C1</accession>
<name>A0ABP6L1C1_9ACTN</name>
<evidence type="ECO:0000313" key="2">
    <source>
        <dbReference type="EMBL" id="GAA3026934.1"/>
    </source>
</evidence>
<organism evidence="2 3">
    <name type="scientific">Streptosporangium longisporum</name>
    <dbReference type="NCBI Taxonomy" id="46187"/>
    <lineage>
        <taxon>Bacteria</taxon>
        <taxon>Bacillati</taxon>
        <taxon>Actinomycetota</taxon>
        <taxon>Actinomycetes</taxon>
        <taxon>Streptosporangiales</taxon>
        <taxon>Streptosporangiaceae</taxon>
        <taxon>Streptosporangium</taxon>
    </lineage>
</organism>
<proteinExistence type="predicted"/>